<sequence length="608" mass="66924">MSKTPSEALAFLETVHPYDSLPRDELVRVATRFEPKAYPAAAPIYTRGDVLAGLYLIMDGTVEIKDASGTVVSELASRNSFGERGLLVDGLAVTTATALSDCRLLILPGDEFRRLMQEQPVFARFFTRGRFADPRRGDVAIQKVSELMSRPPVVCAPGDSVRQAASIMRERHVSSLGVVDGERFLGILTTRDLAGRVVAEGLDPETTAVAAVMTPDPVGLPAEALGSDILHLMLERRVGHLPVVEGERLVGMITQTDLIRFHAISSAQLIRDVAAAETPEEMRDFTARIPQLLVQLVGANNAHEVVTRLITDIADSVTRRLIMLAERELGPPPVPYVWLACGSQGRQEQSGVSDQDNCIFIDDSVEPEDMPWFTQLAAKVSRGLDICGYYYCPGDMMATNPRWCQPVSVWRSYFQDWIAQPDPMAQMLSSVMFDLRPICGASSLYQDLQSETLEEASRNSIFVAHMVSNSLKHAPPLGLLRGFATIRSGEHRNQIDMKHNGVVPIVDLGRVYSLYGQLPAVNTRARLLGAEEAGIISGAGARDLIAAYDLIADMRLRNQVRQVRDGRKPDNFLAPYDFGDFERSHLRDAFVVVRTMQSALANRGRAPV</sequence>
<keyword evidence="6" id="KW-1185">Reference proteome</keyword>
<dbReference type="PROSITE" id="PS50042">
    <property type="entry name" value="CNMP_BINDING_3"/>
    <property type="match status" value="1"/>
</dbReference>
<dbReference type="InterPro" id="IPR000644">
    <property type="entry name" value="CBS_dom"/>
</dbReference>
<protein>
    <submittedName>
        <fullName evidence="5">CBS domain-containing protein</fullName>
    </submittedName>
</protein>
<dbReference type="Pfam" id="PF00027">
    <property type="entry name" value="cNMP_binding"/>
    <property type="match status" value="1"/>
</dbReference>
<dbReference type="InterPro" id="IPR014710">
    <property type="entry name" value="RmlC-like_jellyroll"/>
</dbReference>
<dbReference type="SMART" id="SM00116">
    <property type="entry name" value="CBS"/>
    <property type="match status" value="2"/>
</dbReference>
<dbReference type="OrthoDB" id="9808528at2"/>
<dbReference type="SUPFAM" id="SSF81301">
    <property type="entry name" value="Nucleotidyltransferase"/>
    <property type="match status" value="1"/>
</dbReference>
<organism evidence="5 6">
    <name type="scientific">Peteryoungia ipomoeae</name>
    <dbReference type="NCBI Taxonomy" id="1210932"/>
    <lineage>
        <taxon>Bacteria</taxon>
        <taxon>Pseudomonadati</taxon>
        <taxon>Pseudomonadota</taxon>
        <taxon>Alphaproteobacteria</taxon>
        <taxon>Hyphomicrobiales</taxon>
        <taxon>Rhizobiaceae</taxon>
        <taxon>Peteryoungia</taxon>
    </lineage>
</organism>
<name>A0A4S8P330_9HYPH</name>
<dbReference type="Pfam" id="PF10335">
    <property type="entry name" value="DUF294_C"/>
    <property type="match status" value="1"/>
</dbReference>
<dbReference type="PANTHER" id="PTHR43080">
    <property type="entry name" value="CBS DOMAIN-CONTAINING PROTEIN CBSX3, MITOCHONDRIAL"/>
    <property type="match status" value="1"/>
</dbReference>
<dbReference type="InterPro" id="IPR051257">
    <property type="entry name" value="Diverse_CBS-Domain"/>
</dbReference>
<evidence type="ECO:0000313" key="6">
    <source>
        <dbReference type="Proteomes" id="UP000308828"/>
    </source>
</evidence>
<dbReference type="CDD" id="cd00038">
    <property type="entry name" value="CAP_ED"/>
    <property type="match status" value="1"/>
</dbReference>
<feature type="domain" description="Cyclic nucleotide-binding" evidence="3">
    <location>
        <begin position="17"/>
        <end position="116"/>
    </location>
</feature>
<dbReference type="InterPro" id="IPR043519">
    <property type="entry name" value="NT_sf"/>
</dbReference>
<evidence type="ECO:0000313" key="5">
    <source>
        <dbReference type="EMBL" id="THV23741.1"/>
    </source>
</evidence>
<feature type="domain" description="CBS" evidence="4">
    <location>
        <begin position="148"/>
        <end position="205"/>
    </location>
</feature>
<dbReference type="Pfam" id="PF03445">
    <property type="entry name" value="DUF294"/>
    <property type="match status" value="1"/>
</dbReference>
<dbReference type="Gene3D" id="3.10.580.10">
    <property type="entry name" value="CBS-domain"/>
    <property type="match status" value="1"/>
</dbReference>
<dbReference type="InterPro" id="IPR018490">
    <property type="entry name" value="cNMP-bd_dom_sf"/>
</dbReference>
<reference evidence="5 6" key="1">
    <citation type="submission" date="2019-04" db="EMBL/GenBank/DDBJ databases">
        <title>Genome sequence of strain shin9-1.</title>
        <authorList>
            <person name="Gao J."/>
            <person name="Sun J."/>
        </authorList>
    </citation>
    <scope>NUCLEOTIDE SEQUENCE [LARGE SCALE GENOMIC DNA]</scope>
    <source>
        <strain evidence="6">shin9-1</strain>
    </source>
</reference>
<dbReference type="SUPFAM" id="SSF51206">
    <property type="entry name" value="cAMP-binding domain-like"/>
    <property type="match status" value="1"/>
</dbReference>
<dbReference type="CDD" id="cd05401">
    <property type="entry name" value="NT_GlnE_GlnD_like"/>
    <property type="match status" value="1"/>
</dbReference>
<comment type="caution">
    <text evidence="5">The sequence shown here is derived from an EMBL/GenBank/DDBJ whole genome shotgun (WGS) entry which is preliminary data.</text>
</comment>
<evidence type="ECO:0000259" key="3">
    <source>
        <dbReference type="PROSITE" id="PS50042"/>
    </source>
</evidence>
<dbReference type="CDD" id="cd04587">
    <property type="entry name" value="CBS_pair_CAP-ED_NT_Pol-beta-like_DUF294_assoc"/>
    <property type="match status" value="1"/>
</dbReference>
<dbReference type="Gene3D" id="2.60.120.10">
    <property type="entry name" value="Jelly Rolls"/>
    <property type="match status" value="1"/>
</dbReference>
<dbReference type="AlphaFoldDB" id="A0A4S8P330"/>
<evidence type="ECO:0000256" key="1">
    <source>
        <dbReference type="ARBA" id="ARBA00023122"/>
    </source>
</evidence>
<feature type="domain" description="CBS" evidence="4">
    <location>
        <begin position="213"/>
        <end position="269"/>
    </location>
</feature>
<dbReference type="EMBL" id="STGV01000002">
    <property type="protein sequence ID" value="THV23741.1"/>
    <property type="molecule type" value="Genomic_DNA"/>
</dbReference>
<evidence type="ECO:0000259" key="4">
    <source>
        <dbReference type="PROSITE" id="PS51371"/>
    </source>
</evidence>
<keyword evidence="1 2" id="KW-0129">CBS domain</keyword>
<dbReference type="PANTHER" id="PTHR43080:SF2">
    <property type="entry name" value="CBS DOMAIN-CONTAINING PROTEIN"/>
    <property type="match status" value="1"/>
</dbReference>
<dbReference type="SMART" id="SM00100">
    <property type="entry name" value="cNMP"/>
    <property type="match status" value="1"/>
</dbReference>
<dbReference type="SUPFAM" id="SSF54631">
    <property type="entry name" value="CBS-domain pair"/>
    <property type="match status" value="1"/>
</dbReference>
<dbReference type="RefSeq" id="WP_136597839.1">
    <property type="nucleotide sequence ID" value="NZ_STGV01000002.1"/>
</dbReference>
<accession>A0A4S8P330</accession>
<dbReference type="InterPro" id="IPR018821">
    <property type="entry name" value="DUF294_put_nucleoTrafse_sb-bd"/>
</dbReference>
<dbReference type="Pfam" id="PF00571">
    <property type="entry name" value="CBS"/>
    <property type="match status" value="2"/>
</dbReference>
<proteinExistence type="predicted"/>
<dbReference type="InterPro" id="IPR000595">
    <property type="entry name" value="cNMP-bd_dom"/>
</dbReference>
<dbReference type="InterPro" id="IPR046342">
    <property type="entry name" value="CBS_dom_sf"/>
</dbReference>
<dbReference type="InterPro" id="IPR005105">
    <property type="entry name" value="GlnD_Uridyltrans_N"/>
</dbReference>
<evidence type="ECO:0000256" key="2">
    <source>
        <dbReference type="PROSITE-ProRule" id="PRU00703"/>
    </source>
</evidence>
<dbReference type="GO" id="GO:0008773">
    <property type="term" value="F:[protein-PII] uridylyltransferase activity"/>
    <property type="evidence" value="ECO:0007669"/>
    <property type="project" value="InterPro"/>
</dbReference>
<gene>
    <name evidence="5" type="ORF">FAA97_07045</name>
</gene>
<dbReference type="PROSITE" id="PS51371">
    <property type="entry name" value="CBS"/>
    <property type="match status" value="2"/>
</dbReference>
<dbReference type="Proteomes" id="UP000308828">
    <property type="component" value="Unassembled WGS sequence"/>
</dbReference>